<sequence>MRRTKEQAAETGRQILQAAKTLFLDKGYDKVSLEEIAVAAGVTRGAIHWHFKNKQGLLIALRDNTQEPFRKLTQELSDHPDSASLTKLGDLISGMFEQLQTDPRRQGLLRGMMRLDITMADNSEEGGSTFRKEMYELLLQIFQAVERESGLPQPWSPEAAALLLNATLSGLVGEWALGKGHGHLVPEGQAFIKMILSLWTPKGAHPAEITAE</sequence>
<dbReference type="InterPro" id="IPR001647">
    <property type="entry name" value="HTH_TetR"/>
</dbReference>
<evidence type="ECO:0000259" key="5">
    <source>
        <dbReference type="PROSITE" id="PS50977"/>
    </source>
</evidence>
<dbReference type="InterPro" id="IPR009057">
    <property type="entry name" value="Homeodomain-like_sf"/>
</dbReference>
<keyword evidence="2 4" id="KW-0238">DNA-binding</keyword>
<dbReference type="GO" id="GO:0000976">
    <property type="term" value="F:transcription cis-regulatory region binding"/>
    <property type="evidence" value="ECO:0007669"/>
    <property type="project" value="TreeGrafter"/>
</dbReference>
<evidence type="ECO:0000256" key="4">
    <source>
        <dbReference type="PROSITE-ProRule" id="PRU00335"/>
    </source>
</evidence>
<dbReference type="RefSeq" id="WP_183750525.1">
    <property type="nucleotide sequence ID" value="NZ_JACICC010000001.1"/>
</dbReference>
<reference evidence="6 7" key="1">
    <citation type="submission" date="2020-08" db="EMBL/GenBank/DDBJ databases">
        <title>Genomic Encyclopedia of Type Strains, Phase IV (KMG-IV): sequencing the most valuable type-strain genomes for metagenomic binning, comparative biology and taxonomic classification.</title>
        <authorList>
            <person name="Goeker M."/>
        </authorList>
    </citation>
    <scope>NUCLEOTIDE SEQUENCE [LARGE SCALE GENOMIC DNA]</scope>
    <source>
        <strain evidence="6 7">DSM 28760</strain>
    </source>
</reference>
<dbReference type="InterPro" id="IPR050109">
    <property type="entry name" value="HTH-type_TetR-like_transc_reg"/>
</dbReference>
<dbReference type="EMBL" id="JACICC010000001">
    <property type="protein sequence ID" value="MBB3808543.1"/>
    <property type="molecule type" value="Genomic_DNA"/>
</dbReference>
<evidence type="ECO:0000256" key="2">
    <source>
        <dbReference type="ARBA" id="ARBA00023125"/>
    </source>
</evidence>
<dbReference type="PANTHER" id="PTHR30055:SF240">
    <property type="entry name" value="HTH-TYPE TRANSCRIPTIONAL REGULATOR ACRR"/>
    <property type="match status" value="1"/>
</dbReference>
<accession>A0A7W5Z225</accession>
<keyword evidence="1" id="KW-0805">Transcription regulation</keyword>
<dbReference type="PROSITE" id="PS01081">
    <property type="entry name" value="HTH_TETR_1"/>
    <property type="match status" value="1"/>
</dbReference>
<dbReference type="Pfam" id="PF00440">
    <property type="entry name" value="TetR_N"/>
    <property type="match status" value="1"/>
</dbReference>
<gene>
    <name evidence="6" type="ORF">FHS81_000597</name>
</gene>
<dbReference type="Gene3D" id="1.10.357.10">
    <property type="entry name" value="Tetracycline Repressor, domain 2"/>
    <property type="match status" value="1"/>
</dbReference>
<evidence type="ECO:0000256" key="1">
    <source>
        <dbReference type="ARBA" id="ARBA00023015"/>
    </source>
</evidence>
<name>A0A7W5Z225_9HYPH</name>
<keyword evidence="7" id="KW-1185">Reference proteome</keyword>
<dbReference type="SUPFAM" id="SSF48498">
    <property type="entry name" value="Tetracyclin repressor-like, C-terminal domain"/>
    <property type="match status" value="1"/>
</dbReference>
<dbReference type="AlphaFoldDB" id="A0A7W5Z225"/>
<dbReference type="InterPro" id="IPR023772">
    <property type="entry name" value="DNA-bd_HTH_TetR-type_CS"/>
</dbReference>
<protein>
    <submittedName>
        <fullName evidence="6">TetR/AcrR family acrAB operon transcriptional repressor</fullName>
    </submittedName>
</protein>
<dbReference type="SUPFAM" id="SSF46689">
    <property type="entry name" value="Homeodomain-like"/>
    <property type="match status" value="1"/>
</dbReference>
<dbReference type="InterPro" id="IPR036271">
    <property type="entry name" value="Tet_transcr_reg_TetR-rel_C_sf"/>
</dbReference>
<feature type="domain" description="HTH tetR-type" evidence="5">
    <location>
        <begin position="9"/>
        <end position="69"/>
    </location>
</feature>
<evidence type="ECO:0000313" key="7">
    <source>
        <dbReference type="Proteomes" id="UP000537592"/>
    </source>
</evidence>
<keyword evidence="3" id="KW-0804">Transcription</keyword>
<feature type="DNA-binding region" description="H-T-H motif" evidence="4">
    <location>
        <begin position="32"/>
        <end position="51"/>
    </location>
</feature>
<dbReference type="Proteomes" id="UP000537592">
    <property type="component" value="Unassembled WGS sequence"/>
</dbReference>
<dbReference type="PROSITE" id="PS50977">
    <property type="entry name" value="HTH_TETR_2"/>
    <property type="match status" value="1"/>
</dbReference>
<evidence type="ECO:0000256" key="3">
    <source>
        <dbReference type="ARBA" id="ARBA00023163"/>
    </source>
</evidence>
<evidence type="ECO:0000313" key="6">
    <source>
        <dbReference type="EMBL" id="MBB3808543.1"/>
    </source>
</evidence>
<proteinExistence type="predicted"/>
<comment type="caution">
    <text evidence="6">The sequence shown here is derived from an EMBL/GenBank/DDBJ whole genome shotgun (WGS) entry which is preliminary data.</text>
</comment>
<dbReference type="PRINTS" id="PR00455">
    <property type="entry name" value="HTHTETR"/>
</dbReference>
<organism evidence="6 7">
    <name type="scientific">Pseudochelatococcus contaminans</name>
    <dbReference type="NCBI Taxonomy" id="1538103"/>
    <lineage>
        <taxon>Bacteria</taxon>
        <taxon>Pseudomonadati</taxon>
        <taxon>Pseudomonadota</taxon>
        <taxon>Alphaproteobacteria</taxon>
        <taxon>Hyphomicrobiales</taxon>
        <taxon>Chelatococcaceae</taxon>
        <taxon>Pseudochelatococcus</taxon>
    </lineage>
</organism>
<dbReference type="PANTHER" id="PTHR30055">
    <property type="entry name" value="HTH-TYPE TRANSCRIPTIONAL REGULATOR RUTR"/>
    <property type="match status" value="1"/>
</dbReference>
<dbReference type="GO" id="GO:0003700">
    <property type="term" value="F:DNA-binding transcription factor activity"/>
    <property type="evidence" value="ECO:0007669"/>
    <property type="project" value="TreeGrafter"/>
</dbReference>